<comment type="caution">
    <text evidence="6">The sequence shown here is derived from an EMBL/GenBank/DDBJ whole genome shotgun (WGS) entry which is preliminary data.</text>
</comment>
<evidence type="ECO:0000256" key="4">
    <source>
        <dbReference type="RuleBase" id="RU000383"/>
    </source>
</evidence>
<comment type="similarity">
    <text evidence="4">Belongs to the cyclin family.</text>
</comment>
<dbReference type="InterPro" id="IPR036915">
    <property type="entry name" value="Cyclin-like_sf"/>
</dbReference>
<protein>
    <recommendedName>
        <fullName evidence="5">Cyclin-like domain-containing protein</fullName>
    </recommendedName>
</protein>
<evidence type="ECO:0000259" key="5">
    <source>
        <dbReference type="SMART" id="SM00385"/>
    </source>
</evidence>
<evidence type="ECO:0000256" key="2">
    <source>
        <dbReference type="ARBA" id="ARBA00023127"/>
    </source>
</evidence>
<name>A0A6V7UIB4_MELEN</name>
<keyword evidence="3" id="KW-0131">Cell cycle</keyword>
<dbReference type="PANTHER" id="PTHR10177">
    <property type="entry name" value="CYCLINS"/>
    <property type="match status" value="1"/>
</dbReference>
<feature type="domain" description="Cyclin-like" evidence="5">
    <location>
        <begin position="153"/>
        <end position="285"/>
    </location>
</feature>
<evidence type="ECO:0000256" key="3">
    <source>
        <dbReference type="ARBA" id="ARBA00023306"/>
    </source>
</evidence>
<dbReference type="EMBL" id="CAJEWN010000072">
    <property type="protein sequence ID" value="CAD2158859.1"/>
    <property type="molecule type" value="Genomic_DNA"/>
</dbReference>
<dbReference type="InterPro" id="IPR006671">
    <property type="entry name" value="Cyclin_N"/>
</dbReference>
<dbReference type="InterPro" id="IPR013763">
    <property type="entry name" value="Cyclin-like_dom"/>
</dbReference>
<dbReference type="Proteomes" id="UP000580250">
    <property type="component" value="Unassembled WGS sequence"/>
</dbReference>
<keyword evidence="2 4" id="KW-0195">Cyclin</keyword>
<evidence type="ECO:0000256" key="1">
    <source>
        <dbReference type="ARBA" id="ARBA00022618"/>
    </source>
</evidence>
<dbReference type="AlphaFoldDB" id="A0A6V7UIB4"/>
<evidence type="ECO:0000313" key="7">
    <source>
        <dbReference type="Proteomes" id="UP000580250"/>
    </source>
</evidence>
<dbReference type="InterPro" id="IPR048258">
    <property type="entry name" value="Cyclins_cyclin-box"/>
</dbReference>
<keyword evidence="1" id="KW-0132">Cell division</keyword>
<proteinExistence type="inferred from homology"/>
<dbReference type="OrthoDB" id="306099at2759"/>
<gene>
    <name evidence="6" type="ORF">MENT_LOCUS13388</name>
</gene>
<dbReference type="Pfam" id="PF00134">
    <property type="entry name" value="Cyclin_N"/>
    <property type="match status" value="1"/>
</dbReference>
<dbReference type="InterPro" id="IPR039361">
    <property type="entry name" value="Cyclin"/>
</dbReference>
<sequence>MNSPLHLLHCLWFNPITTTQNTSTTTTAIISQSPKQLQKSPQKIILSRKRRAAAAILEEIPPQTTITYSSTKTSSLFDDSDEYLINKKERLWVCADVDRAIHLDERCLKKMLENEINVQVTDAQIRRQQRQNIKNCNDGERGVDEEARTQLVEWLNDVCEAERVDFVILPLTVAFVDRVLATKFLPRRNLQALGAACLLLASKLKAPVPLSAAQIASYCCEPEENINNNNVCVMEADLSLDKENTTTTTTKTLINTTTTLTTTILPTTYLITPDELLDWEMLVVNQLKWNLLQSTPFEFFDQILVRSPVLEALREDFAHCLHKMLRDLTLATQLCSIQASACLLFCALRSRRQHLFEEGELMIRRYFCIDDISLLAPFFGLIATTMGISPDSLAFDISKLAGINDNSKTRMRRRGKVVQIGHCYWLEFR</sequence>
<dbReference type="SMART" id="SM00385">
    <property type="entry name" value="CYCLIN"/>
    <property type="match status" value="1"/>
</dbReference>
<dbReference type="Gene3D" id="1.10.472.10">
    <property type="entry name" value="Cyclin-like"/>
    <property type="match status" value="2"/>
</dbReference>
<evidence type="ECO:0000313" key="6">
    <source>
        <dbReference type="EMBL" id="CAD2158859.1"/>
    </source>
</evidence>
<dbReference type="SUPFAM" id="SSF47954">
    <property type="entry name" value="Cyclin-like"/>
    <property type="match status" value="1"/>
</dbReference>
<reference evidence="6 7" key="1">
    <citation type="submission" date="2020-08" db="EMBL/GenBank/DDBJ databases">
        <authorList>
            <person name="Koutsovoulos G."/>
            <person name="Danchin GJ E."/>
        </authorList>
    </citation>
    <scope>NUCLEOTIDE SEQUENCE [LARGE SCALE GENOMIC DNA]</scope>
</reference>
<dbReference type="GO" id="GO:0000278">
    <property type="term" value="P:mitotic cell cycle"/>
    <property type="evidence" value="ECO:0007669"/>
    <property type="project" value="UniProtKB-ARBA"/>
</dbReference>
<dbReference type="GO" id="GO:0051301">
    <property type="term" value="P:cell division"/>
    <property type="evidence" value="ECO:0007669"/>
    <property type="project" value="UniProtKB-KW"/>
</dbReference>
<dbReference type="PROSITE" id="PS00292">
    <property type="entry name" value="CYCLINS"/>
    <property type="match status" value="1"/>
</dbReference>
<organism evidence="6 7">
    <name type="scientific">Meloidogyne enterolobii</name>
    <name type="common">Root-knot nematode worm</name>
    <name type="synonym">Meloidogyne mayaguensis</name>
    <dbReference type="NCBI Taxonomy" id="390850"/>
    <lineage>
        <taxon>Eukaryota</taxon>
        <taxon>Metazoa</taxon>
        <taxon>Ecdysozoa</taxon>
        <taxon>Nematoda</taxon>
        <taxon>Chromadorea</taxon>
        <taxon>Rhabditida</taxon>
        <taxon>Tylenchina</taxon>
        <taxon>Tylenchomorpha</taxon>
        <taxon>Tylenchoidea</taxon>
        <taxon>Meloidogynidae</taxon>
        <taxon>Meloidogyninae</taxon>
        <taxon>Meloidogyne</taxon>
    </lineage>
</organism>
<accession>A0A6V7UIB4</accession>